<dbReference type="AlphaFoldDB" id="A0A1D3CRG9"/>
<feature type="region of interest" description="Disordered" evidence="6">
    <location>
        <begin position="568"/>
        <end position="617"/>
    </location>
</feature>
<comment type="catalytic activity">
    <reaction evidence="5">
        <text>L-lysyl-[protein] + acetyl-CoA = N(6)-acetyl-L-lysyl-[protein] + CoA + H(+)</text>
        <dbReference type="Rhea" id="RHEA:45948"/>
        <dbReference type="Rhea" id="RHEA-COMP:9752"/>
        <dbReference type="Rhea" id="RHEA-COMP:10731"/>
        <dbReference type="ChEBI" id="CHEBI:15378"/>
        <dbReference type="ChEBI" id="CHEBI:29969"/>
        <dbReference type="ChEBI" id="CHEBI:57287"/>
        <dbReference type="ChEBI" id="CHEBI:57288"/>
        <dbReference type="ChEBI" id="CHEBI:61930"/>
        <dbReference type="EC" id="2.3.1.48"/>
    </reaction>
</comment>
<name>A0A1D3CRG9_9EIME</name>
<dbReference type="GO" id="GO:0005634">
    <property type="term" value="C:nucleus"/>
    <property type="evidence" value="ECO:0007669"/>
    <property type="project" value="InterPro"/>
</dbReference>
<dbReference type="PANTHER" id="PTHR12046">
    <property type="entry name" value="HISTONE ACETYLTRANSFERASE TYPE B CATALYTIC SUBUNIT"/>
    <property type="match status" value="1"/>
</dbReference>
<dbReference type="VEuPathDB" id="ToxoDB:cyc_07791"/>
<dbReference type="Pfam" id="PF10394">
    <property type="entry name" value="Hat1_N"/>
    <property type="match status" value="1"/>
</dbReference>
<keyword evidence="9" id="KW-1185">Reference proteome</keyword>
<protein>
    <recommendedName>
        <fullName evidence="2">histone acetyltransferase</fullName>
        <ecNumber evidence="2">2.3.1.48</ecNumber>
    </recommendedName>
</protein>
<evidence type="ECO:0000256" key="4">
    <source>
        <dbReference type="ARBA" id="ARBA00023315"/>
    </source>
</evidence>
<dbReference type="InterPro" id="IPR016181">
    <property type="entry name" value="Acyl_CoA_acyltransferase"/>
</dbReference>
<dbReference type="SUPFAM" id="SSF55729">
    <property type="entry name" value="Acyl-CoA N-acyltransferases (Nat)"/>
    <property type="match status" value="2"/>
</dbReference>
<evidence type="ECO:0000256" key="5">
    <source>
        <dbReference type="ARBA" id="ARBA00048017"/>
    </source>
</evidence>
<feature type="domain" description="Histone acetyl transferase HAT1 N-terminal" evidence="7">
    <location>
        <begin position="122"/>
        <end position="268"/>
    </location>
</feature>
<proteinExistence type="inferred from homology"/>
<evidence type="ECO:0000313" key="9">
    <source>
        <dbReference type="Proteomes" id="UP000095192"/>
    </source>
</evidence>
<comment type="similarity">
    <text evidence="1">Belongs to the HAT1 family.</text>
</comment>
<dbReference type="Proteomes" id="UP000095192">
    <property type="component" value="Unassembled WGS sequence"/>
</dbReference>
<feature type="region of interest" description="Disordered" evidence="6">
    <location>
        <begin position="1"/>
        <end position="30"/>
    </location>
</feature>
<evidence type="ECO:0000256" key="2">
    <source>
        <dbReference type="ARBA" id="ARBA00013184"/>
    </source>
</evidence>
<dbReference type="Gene3D" id="3.40.630.30">
    <property type="match status" value="1"/>
</dbReference>
<dbReference type="GO" id="GO:0000781">
    <property type="term" value="C:chromosome, telomeric region"/>
    <property type="evidence" value="ECO:0007669"/>
    <property type="project" value="GOC"/>
</dbReference>
<evidence type="ECO:0000256" key="3">
    <source>
        <dbReference type="ARBA" id="ARBA00022679"/>
    </source>
</evidence>
<dbReference type="InterPro" id="IPR019467">
    <property type="entry name" value="Hat1_N"/>
</dbReference>
<dbReference type="Gene3D" id="3.90.360.10">
    <property type="entry name" value="Histone acetyl transferase 1 (HAT1), N-terminal domain"/>
    <property type="match status" value="1"/>
</dbReference>
<evidence type="ECO:0000313" key="8">
    <source>
        <dbReference type="EMBL" id="OEH73805.1"/>
    </source>
</evidence>
<gene>
    <name evidence="8" type="ORF">cyc_07791</name>
</gene>
<feature type="region of interest" description="Disordered" evidence="6">
    <location>
        <begin position="715"/>
        <end position="739"/>
    </location>
</feature>
<dbReference type="EC" id="2.3.1.48" evidence="2"/>
<organism evidence="8 9">
    <name type="scientific">Cyclospora cayetanensis</name>
    <dbReference type="NCBI Taxonomy" id="88456"/>
    <lineage>
        <taxon>Eukaryota</taxon>
        <taxon>Sar</taxon>
        <taxon>Alveolata</taxon>
        <taxon>Apicomplexa</taxon>
        <taxon>Conoidasida</taxon>
        <taxon>Coccidia</taxon>
        <taxon>Eucoccidiorida</taxon>
        <taxon>Eimeriorina</taxon>
        <taxon>Eimeriidae</taxon>
        <taxon>Cyclospora</taxon>
    </lineage>
</organism>
<dbReference type="InterPro" id="IPR037113">
    <property type="entry name" value="Hat1_N_sf"/>
</dbReference>
<evidence type="ECO:0000256" key="1">
    <source>
        <dbReference type="ARBA" id="ARBA00010543"/>
    </source>
</evidence>
<dbReference type="GO" id="GO:0004402">
    <property type="term" value="F:histone acetyltransferase activity"/>
    <property type="evidence" value="ECO:0007669"/>
    <property type="project" value="InterPro"/>
</dbReference>
<comment type="caution">
    <text evidence="8">The sequence shown here is derived from an EMBL/GenBank/DDBJ whole genome shotgun (WGS) entry which is preliminary data.</text>
</comment>
<sequence>MSSPRFEKGPTFGLAEDGGGGGPSKSLKGGENAAHGWPLLYGLQCRGVAASPTSSEAAAAPPAAACGSREVCGGGSHKRELELRLLGMGVDGGTEALPRLAALPRVLFVPVSSVDVFRSGGSTSFTPLFCHHFFPSDEKIVGYDSVCVKVFFTPTTFHVYIQLDGVVSSKATNPKSIENALMQALTKQVPFPGDVCTTPEEFEQKVKESASFKPPGRVRSQVLFPSPASNGSRVLLQIRECVFSSTESGKAFAALHRRVEWFLHWFIESASSIHPDPQWVVLLPYLCYLSDRDLAKASHEPLEKSLRETARKRVQEMRSRADASGCLQRVNSKKAGAGGRGPKREKAAVAATPLAAAADSGVAAATGAHARPGKQETLGAAAVEGRCKREESEKSGAARPPEGPCELAGIITLYTFYALTGYRRRLSQCLVFPHVQSKGIGMRTLEFVYQDIILDPKVIELRDVVCLKLAVDLGIVSPEMLYPSSQGAAASAGLVELEPQQLRAATSSSSLSGVASGGMGSISLHTAPPGVPCAECFRRVLKETKTQAARLTEILALAAVLPEPAPELVQETPVSAGRRDWRPSDGAVGCPDTAQQQTPPHGHEAAAGQGSGGALRRHGLRGTLRAPLAKRAATPCNRGASGGPLYSTAFHRSAQCAAVRQRVKQRLKRESYDLLCELPVQQQKADLDKKWAETYSKYYRTIVKLRRLLGRSPAAAHQEAVQAGGGRSKRQKPGSAGMQ</sequence>
<keyword evidence="4" id="KW-0012">Acyltransferase</keyword>
<evidence type="ECO:0000259" key="7">
    <source>
        <dbReference type="Pfam" id="PF10394"/>
    </source>
</evidence>
<keyword evidence="3" id="KW-0808">Transferase</keyword>
<reference evidence="8 9" key="1">
    <citation type="journal article" date="2016" name="BMC Genomics">
        <title>Comparative genomics reveals Cyclospora cayetanensis possesses coccidia-like metabolism and invasion components but unique surface antigens.</title>
        <authorList>
            <person name="Liu S."/>
            <person name="Wang L."/>
            <person name="Zheng H."/>
            <person name="Xu Z."/>
            <person name="Roellig D.M."/>
            <person name="Li N."/>
            <person name="Frace M.A."/>
            <person name="Tang K."/>
            <person name="Arrowood M.J."/>
            <person name="Moss D.M."/>
            <person name="Zhang L."/>
            <person name="Feng Y."/>
            <person name="Xiao L."/>
        </authorList>
    </citation>
    <scope>NUCLEOTIDE SEQUENCE [LARGE SCALE GENOMIC DNA]</scope>
    <source>
        <strain evidence="8 9">CHN_HEN01</strain>
    </source>
</reference>
<accession>A0A1D3CRG9</accession>
<dbReference type="EMBL" id="JROU02002239">
    <property type="protein sequence ID" value="OEH73805.1"/>
    <property type="molecule type" value="Genomic_DNA"/>
</dbReference>
<dbReference type="InParanoid" id="A0A1D3CRG9"/>
<evidence type="ECO:0000256" key="6">
    <source>
        <dbReference type="SAM" id="MobiDB-lite"/>
    </source>
</evidence>
<dbReference type="InterPro" id="IPR017380">
    <property type="entry name" value="Hist_AcTrfase_B-typ_cat-su"/>
</dbReference>
<dbReference type="GO" id="GO:0031509">
    <property type="term" value="P:subtelomeric heterochromatin formation"/>
    <property type="evidence" value="ECO:0007669"/>
    <property type="project" value="InterPro"/>
</dbReference>